<dbReference type="Proteomes" id="UP000248079">
    <property type="component" value="Unassembled WGS sequence"/>
</dbReference>
<comment type="caution">
    <text evidence="3">The sequence shown here is derived from an EMBL/GenBank/DDBJ whole genome shotgun (WGS) entry which is preliminary data.</text>
</comment>
<evidence type="ECO:0000313" key="4">
    <source>
        <dbReference type="Proteomes" id="UP000248079"/>
    </source>
</evidence>
<feature type="domain" description="AB hydrolase-1" evidence="2">
    <location>
        <begin position="12"/>
        <end position="255"/>
    </location>
</feature>
<dbReference type="InterPro" id="IPR000073">
    <property type="entry name" value="AB_hydrolase_1"/>
</dbReference>
<reference evidence="3 4" key="1">
    <citation type="submission" date="2018-05" db="EMBL/GenBank/DDBJ databases">
        <title>Marinifilum breve JC075T sp. nov., a marine bacterium isolated from Yongle Blue Hole in the South China Sea.</title>
        <authorList>
            <person name="Fu T."/>
        </authorList>
    </citation>
    <scope>NUCLEOTIDE SEQUENCE [LARGE SCALE GENOMIC DNA]</scope>
    <source>
        <strain evidence="3 4">JC075</strain>
    </source>
</reference>
<protein>
    <submittedName>
        <fullName evidence="3">Alpha/beta hydrolase</fullName>
    </submittedName>
</protein>
<dbReference type="RefSeq" id="WP_110361345.1">
    <property type="nucleotide sequence ID" value="NZ_QFLI01000006.1"/>
</dbReference>
<dbReference type="SUPFAM" id="SSF53474">
    <property type="entry name" value="alpha/beta-Hydrolases"/>
    <property type="match status" value="1"/>
</dbReference>
<dbReference type="OrthoDB" id="9808398at2"/>
<dbReference type="PRINTS" id="PR00111">
    <property type="entry name" value="ABHYDROLASE"/>
</dbReference>
<evidence type="ECO:0000256" key="1">
    <source>
        <dbReference type="ARBA" id="ARBA00022801"/>
    </source>
</evidence>
<dbReference type="PANTHER" id="PTHR46118">
    <property type="entry name" value="PROTEIN ABHD11"/>
    <property type="match status" value="1"/>
</dbReference>
<keyword evidence="1 3" id="KW-0378">Hydrolase</keyword>
<dbReference type="GO" id="GO:0016787">
    <property type="term" value="F:hydrolase activity"/>
    <property type="evidence" value="ECO:0007669"/>
    <property type="project" value="UniProtKB-KW"/>
</dbReference>
<gene>
    <name evidence="3" type="ORF">DF185_13785</name>
</gene>
<dbReference type="EMBL" id="QFLI01000006">
    <property type="protein sequence ID" value="PXX98950.1"/>
    <property type="molecule type" value="Genomic_DNA"/>
</dbReference>
<proteinExistence type="predicted"/>
<dbReference type="PANTHER" id="PTHR46118:SF4">
    <property type="entry name" value="PROTEIN ABHD11"/>
    <property type="match status" value="1"/>
</dbReference>
<dbReference type="Pfam" id="PF00561">
    <property type="entry name" value="Abhydrolase_1"/>
    <property type="match status" value="1"/>
</dbReference>
<evidence type="ECO:0000313" key="3">
    <source>
        <dbReference type="EMBL" id="PXX98950.1"/>
    </source>
</evidence>
<name>A0A2V3ZV39_9BACT</name>
<evidence type="ECO:0000259" key="2">
    <source>
        <dbReference type="Pfam" id="PF00561"/>
    </source>
</evidence>
<organism evidence="3 4">
    <name type="scientific">Marinifilum breve</name>
    <dbReference type="NCBI Taxonomy" id="2184082"/>
    <lineage>
        <taxon>Bacteria</taxon>
        <taxon>Pseudomonadati</taxon>
        <taxon>Bacteroidota</taxon>
        <taxon>Bacteroidia</taxon>
        <taxon>Marinilabiliales</taxon>
        <taxon>Marinifilaceae</taxon>
    </lineage>
</organism>
<accession>A0A2V3ZV39</accession>
<dbReference type="AlphaFoldDB" id="A0A2V3ZV39"/>
<keyword evidence="4" id="KW-1185">Reference proteome</keyword>
<dbReference type="InterPro" id="IPR029058">
    <property type="entry name" value="AB_hydrolase_fold"/>
</dbReference>
<dbReference type="Gene3D" id="3.40.50.1820">
    <property type="entry name" value="alpha/beta hydrolase"/>
    <property type="match status" value="1"/>
</dbReference>
<sequence>MKLNYRKVGEGYPLIIVHGLYGSSDNWLSVAKELGNNFEVYILDQRNHGASPHSDSHTYEDLKEDLLEFMDDHKIEKASLLGHSMGGKTVMFFAADYPERVNNLIVADIAPKNYTKISDYAPQTIDHENIVSAMLNFNLSAYKSRTEIDQKLSEDISSERVRQFLLKNLKRNENKEFVWKLNIKTISEYLPQIMDGMDKEKFQKGKGITGFPVLFIKGENSNYITDDDHQLIRTIFPYAEITTVPKAGHWVHAEQPRLLVKTVEYFVLD</sequence>